<dbReference type="InterPro" id="IPR036890">
    <property type="entry name" value="HATPase_C_sf"/>
</dbReference>
<evidence type="ECO:0000256" key="11">
    <source>
        <dbReference type="ARBA" id="ARBA00022989"/>
    </source>
</evidence>
<dbReference type="PROSITE" id="PS50109">
    <property type="entry name" value="HIS_KIN"/>
    <property type="match status" value="1"/>
</dbReference>
<evidence type="ECO:0000256" key="1">
    <source>
        <dbReference type="ARBA" id="ARBA00000085"/>
    </source>
</evidence>
<evidence type="ECO:0000256" key="8">
    <source>
        <dbReference type="ARBA" id="ARBA00022741"/>
    </source>
</evidence>
<evidence type="ECO:0000256" key="12">
    <source>
        <dbReference type="ARBA" id="ARBA00023012"/>
    </source>
</evidence>
<evidence type="ECO:0000256" key="14">
    <source>
        <dbReference type="SAM" id="Phobius"/>
    </source>
</evidence>
<dbReference type="GO" id="GO:0005524">
    <property type="term" value="F:ATP binding"/>
    <property type="evidence" value="ECO:0007669"/>
    <property type="project" value="UniProtKB-KW"/>
</dbReference>
<keyword evidence="6" id="KW-0808">Transferase</keyword>
<comment type="caution">
    <text evidence="16">The sequence shown here is derived from an EMBL/GenBank/DDBJ whole genome shotgun (WGS) entry which is preliminary data.</text>
</comment>
<evidence type="ECO:0000256" key="7">
    <source>
        <dbReference type="ARBA" id="ARBA00022692"/>
    </source>
</evidence>
<keyword evidence="13 14" id="KW-0472">Membrane</keyword>
<keyword evidence="7 14" id="KW-0812">Transmembrane</keyword>
<dbReference type="CDD" id="cd00082">
    <property type="entry name" value="HisKA"/>
    <property type="match status" value="1"/>
</dbReference>
<gene>
    <name evidence="16" type="ORF">LCGC14_0566000</name>
</gene>
<evidence type="ECO:0000259" key="15">
    <source>
        <dbReference type="PROSITE" id="PS50109"/>
    </source>
</evidence>
<keyword evidence="12" id="KW-0902">Two-component regulatory system</keyword>
<evidence type="ECO:0000256" key="2">
    <source>
        <dbReference type="ARBA" id="ARBA00004651"/>
    </source>
</evidence>
<keyword evidence="11 14" id="KW-1133">Transmembrane helix</keyword>
<evidence type="ECO:0000313" key="16">
    <source>
        <dbReference type="EMBL" id="KKN57073.1"/>
    </source>
</evidence>
<dbReference type="InterPro" id="IPR036097">
    <property type="entry name" value="HisK_dim/P_sf"/>
</dbReference>
<organism evidence="16">
    <name type="scientific">marine sediment metagenome</name>
    <dbReference type="NCBI Taxonomy" id="412755"/>
    <lineage>
        <taxon>unclassified sequences</taxon>
        <taxon>metagenomes</taxon>
        <taxon>ecological metagenomes</taxon>
    </lineage>
</organism>
<keyword evidence="5" id="KW-0597">Phosphoprotein</keyword>
<evidence type="ECO:0000256" key="13">
    <source>
        <dbReference type="ARBA" id="ARBA00023136"/>
    </source>
</evidence>
<dbReference type="SUPFAM" id="SSF47384">
    <property type="entry name" value="Homodimeric domain of signal transducing histidine kinase"/>
    <property type="match status" value="1"/>
</dbReference>
<dbReference type="InterPro" id="IPR003661">
    <property type="entry name" value="HisK_dim/P_dom"/>
</dbReference>
<dbReference type="EMBL" id="LAZR01000820">
    <property type="protein sequence ID" value="KKN57073.1"/>
    <property type="molecule type" value="Genomic_DNA"/>
</dbReference>
<evidence type="ECO:0000256" key="3">
    <source>
        <dbReference type="ARBA" id="ARBA00012438"/>
    </source>
</evidence>
<keyword evidence="8" id="KW-0547">Nucleotide-binding</keyword>
<dbReference type="Gene3D" id="3.30.565.10">
    <property type="entry name" value="Histidine kinase-like ATPase, C-terminal domain"/>
    <property type="match status" value="1"/>
</dbReference>
<keyword evidence="4" id="KW-1003">Cell membrane</keyword>
<dbReference type="AlphaFoldDB" id="A0A0F9UTV9"/>
<dbReference type="SUPFAM" id="SSF55874">
    <property type="entry name" value="ATPase domain of HSP90 chaperone/DNA topoisomerase II/histidine kinase"/>
    <property type="match status" value="1"/>
</dbReference>
<dbReference type="Gene3D" id="1.10.287.130">
    <property type="match status" value="1"/>
</dbReference>
<sequence length="427" mass="48676">MKKQLSLKLSVALGFLFLGIVMVLGYSTISKHFFILGMDNIVAANMEQAAKSYVETVPVDKRKDCNEFSGYIISDSWQDQPANIRETFIEPTQQDHLYKYIEASWFARPDVLYFVITVNINGERLFISEIATAALASGMVGANIKESKQLLFFINSGVIIALALIIWLMFRRVSQPVSELAKWTHSLNAKTLKNLTPDFYYHELNEMASLIRNSLSSAQQSLEREERFLTYASHELRTPISIVRNNIELLAKLKQTSKIPEQPKFDHIIDRIDRASLTMKNLSETLLWLSRDNNECLSRQSLALNEITEQLVEESRYLLTDKRISIQLSTVPNSVIIQPEHPVRIVLGNLIRNAFQHTQQGEITIVQTPNSVTITNQYEYADELSNSNELGFGLGLQLTSQLTEKLGWTYSKINDDKIYQVIILFSS</sequence>
<evidence type="ECO:0000256" key="4">
    <source>
        <dbReference type="ARBA" id="ARBA00022475"/>
    </source>
</evidence>
<comment type="subcellular location">
    <subcellularLocation>
        <location evidence="2">Cell membrane</location>
        <topology evidence="2">Multi-pass membrane protein</topology>
    </subcellularLocation>
</comment>
<feature type="domain" description="Histidine kinase" evidence="15">
    <location>
        <begin position="231"/>
        <end position="414"/>
    </location>
</feature>
<keyword evidence="9" id="KW-0418">Kinase</keyword>
<dbReference type="GO" id="GO:0000155">
    <property type="term" value="F:phosphorelay sensor kinase activity"/>
    <property type="evidence" value="ECO:0007669"/>
    <property type="project" value="InterPro"/>
</dbReference>
<dbReference type="Pfam" id="PF00512">
    <property type="entry name" value="HisKA"/>
    <property type="match status" value="1"/>
</dbReference>
<dbReference type="EC" id="2.7.13.3" evidence="3"/>
<dbReference type="PANTHER" id="PTHR45528:SF1">
    <property type="entry name" value="SENSOR HISTIDINE KINASE CPXA"/>
    <property type="match status" value="1"/>
</dbReference>
<protein>
    <recommendedName>
        <fullName evidence="3">histidine kinase</fullName>
        <ecNumber evidence="3">2.7.13.3</ecNumber>
    </recommendedName>
</protein>
<proteinExistence type="predicted"/>
<dbReference type="SMART" id="SM00388">
    <property type="entry name" value="HisKA"/>
    <property type="match status" value="1"/>
</dbReference>
<feature type="transmembrane region" description="Helical" evidence="14">
    <location>
        <begin position="150"/>
        <end position="170"/>
    </location>
</feature>
<dbReference type="InterPro" id="IPR005467">
    <property type="entry name" value="His_kinase_dom"/>
</dbReference>
<dbReference type="GO" id="GO:0005886">
    <property type="term" value="C:plasma membrane"/>
    <property type="evidence" value="ECO:0007669"/>
    <property type="project" value="UniProtKB-SubCell"/>
</dbReference>
<reference evidence="16" key="1">
    <citation type="journal article" date="2015" name="Nature">
        <title>Complex archaea that bridge the gap between prokaryotes and eukaryotes.</title>
        <authorList>
            <person name="Spang A."/>
            <person name="Saw J.H."/>
            <person name="Jorgensen S.L."/>
            <person name="Zaremba-Niedzwiedzka K."/>
            <person name="Martijn J."/>
            <person name="Lind A.E."/>
            <person name="van Eijk R."/>
            <person name="Schleper C."/>
            <person name="Guy L."/>
            <person name="Ettema T.J."/>
        </authorList>
    </citation>
    <scope>NUCLEOTIDE SEQUENCE</scope>
</reference>
<evidence type="ECO:0000256" key="10">
    <source>
        <dbReference type="ARBA" id="ARBA00022840"/>
    </source>
</evidence>
<evidence type="ECO:0000256" key="9">
    <source>
        <dbReference type="ARBA" id="ARBA00022777"/>
    </source>
</evidence>
<dbReference type="PANTHER" id="PTHR45528">
    <property type="entry name" value="SENSOR HISTIDINE KINASE CPXA"/>
    <property type="match status" value="1"/>
</dbReference>
<evidence type="ECO:0000256" key="6">
    <source>
        <dbReference type="ARBA" id="ARBA00022679"/>
    </source>
</evidence>
<accession>A0A0F9UTV9</accession>
<name>A0A0F9UTV9_9ZZZZ</name>
<evidence type="ECO:0000256" key="5">
    <source>
        <dbReference type="ARBA" id="ARBA00022553"/>
    </source>
</evidence>
<dbReference type="InterPro" id="IPR050398">
    <property type="entry name" value="HssS/ArlS-like"/>
</dbReference>
<keyword evidence="10" id="KW-0067">ATP-binding</keyword>
<comment type="catalytic activity">
    <reaction evidence="1">
        <text>ATP + protein L-histidine = ADP + protein N-phospho-L-histidine.</text>
        <dbReference type="EC" id="2.7.13.3"/>
    </reaction>
</comment>